<dbReference type="AlphaFoldDB" id="A0A0R3CU96"/>
<dbReference type="Proteomes" id="UP000051380">
    <property type="component" value="Unassembled WGS sequence"/>
</dbReference>
<keyword evidence="1" id="KW-0812">Transmembrane</keyword>
<organism evidence="2 3">
    <name type="scientific">Bradyrhizobium yuanmingense</name>
    <dbReference type="NCBI Taxonomy" id="108015"/>
    <lineage>
        <taxon>Bacteria</taxon>
        <taxon>Pseudomonadati</taxon>
        <taxon>Pseudomonadota</taxon>
        <taxon>Alphaproteobacteria</taxon>
        <taxon>Hyphomicrobiales</taxon>
        <taxon>Nitrobacteraceae</taxon>
        <taxon>Bradyrhizobium</taxon>
    </lineage>
</organism>
<evidence type="ECO:0000256" key="1">
    <source>
        <dbReference type="SAM" id="Phobius"/>
    </source>
</evidence>
<protein>
    <submittedName>
        <fullName evidence="2">Uncharacterized protein</fullName>
    </submittedName>
</protein>
<keyword evidence="1" id="KW-1133">Transmembrane helix</keyword>
<name>A0A0R3CU96_9BRAD</name>
<comment type="caution">
    <text evidence="2">The sequence shown here is derived from an EMBL/GenBank/DDBJ whole genome shotgun (WGS) entry which is preliminary data.</text>
</comment>
<proteinExistence type="predicted"/>
<sequence length="103" mass="11872">MTARPDTITFMTGGGPVMKVLGLVWHFGVHIVVGTVLFTFIGTAAVILHLFVQWIETLQTPLIIPYVLKTLEYVVFALDVLAYLWFLFRIVWQFMLEVRDETR</sequence>
<evidence type="ECO:0000313" key="2">
    <source>
        <dbReference type="EMBL" id="KRP99629.1"/>
    </source>
</evidence>
<dbReference type="EMBL" id="LJYF01000012">
    <property type="protein sequence ID" value="KRP99629.1"/>
    <property type="molecule type" value="Genomic_DNA"/>
</dbReference>
<reference evidence="2 3" key="1">
    <citation type="submission" date="2015-09" db="EMBL/GenBank/DDBJ databases">
        <title>Draft Genome Sequence of the Strain BR 3267 (Bradyrhizobium yuanmingense) recommended as inoculant for cowpea in Brazil.</title>
        <authorList>
            <person name="Simoes-Araujo J.L."/>
            <person name="Zilli J.E."/>
        </authorList>
    </citation>
    <scope>NUCLEOTIDE SEQUENCE [LARGE SCALE GENOMIC DNA]</scope>
    <source>
        <strain evidence="2 3">BR3267</strain>
    </source>
</reference>
<gene>
    <name evidence="2" type="ORF">AOQ72_14160</name>
</gene>
<evidence type="ECO:0000313" key="3">
    <source>
        <dbReference type="Proteomes" id="UP000051380"/>
    </source>
</evidence>
<accession>A0A0R3CU96</accession>
<keyword evidence="1" id="KW-0472">Membrane</keyword>
<feature type="transmembrane region" description="Helical" evidence="1">
    <location>
        <begin position="73"/>
        <end position="95"/>
    </location>
</feature>
<feature type="transmembrane region" description="Helical" evidence="1">
    <location>
        <begin position="27"/>
        <end position="52"/>
    </location>
</feature>